<accession>A0ABW2ILE0</accession>
<evidence type="ECO:0000313" key="3">
    <source>
        <dbReference type="Proteomes" id="UP001596492"/>
    </source>
</evidence>
<dbReference type="Proteomes" id="UP001596492">
    <property type="component" value="Unassembled WGS sequence"/>
</dbReference>
<reference evidence="3" key="1">
    <citation type="journal article" date="2019" name="Int. J. Syst. Evol. Microbiol.">
        <title>The Global Catalogue of Microorganisms (GCM) 10K type strain sequencing project: providing services to taxonomists for standard genome sequencing and annotation.</title>
        <authorList>
            <consortium name="The Broad Institute Genomics Platform"/>
            <consortium name="The Broad Institute Genome Sequencing Center for Infectious Disease"/>
            <person name="Wu L."/>
            <person name="Ma J."/>
        </authorList>
    </citation>
    <scope>NUCLEOTIDE SEQUENCE [LARGE SCALE GENOMIC DNA]</scope>
    <source>
        <strain evidence="3">CCUG 51308</strain>
    </source>
</reference>
<dbReference type="PROSITE" id="PS51257">
    <property type="entry name" value="PROKAR_LIPOPROTEIN"/>
    <property type="match status" value="1"/>
</dbReference>
<protein>
    <submittedName>
        <fullName evidence="2">Holdfast anchoring protein HfaB</fullName>
    </submittedName>
</protein>
<feature type="compositionally biased region" description="Polar residues" evidence="1">
    <location>
        <begin position="306"/>
        <end position="315"/>
    </location>
</feature>
<name>A0ABW2ILE0_9PROT</name>
<organism evidence="2 3">
    <name type="scientific">Hirschia litorea</name>
    <dbReference type="NCBI Taxonomy" id="1199156"/>
    <lineage>
        <taxon>Bacteria</taxon>
        <taxon>Pseudomonadati</taxon>
        <taxon>Pseudomonadota</taxon>
        <taxon>Alphaproteobacteria</taxon>
        <taxon>Hyphomonadales</taxon>
        <taxon>Hyphomonadaceae</taxon>
        <taxon>Hirschia</taxon>
    </lineage>
</organism>
<evidence type="ECO:0000256" key="1">
    <source>
        <dbReference type="SAM" id="MobiDB-lite"/>
    </source>
</evidence>
<dbReference type="InterPro" id="IPR049861">
    <property type="entry name" value="Holdfast_HfaB"/>
</dbReference>
<dbReference type="Pfam" id="PF03783">
    <property type="entry name" value="CsgG"/>
    <property type="match status" value="1"/>
</dbReference>
<comment type="caution">
    <text evidence="2">The sequence shown here is derived from an EMBL/GenBank/DDBJ whole genome shotgun (WGS) entry which is preliminary data.</text>
</comment>
<dbReference type="NCBIfam" id="NF037935">
    <property type="entry name" value="holdfast_HfaB"/>
    <property type="match status" value="1"/>
</dbReference>
<proteinExistence type="predicted"/>
<sequence>MTSPIRKSSKKSVALLASALMVTGCVSPIATKSGNYTKPIGGSPVTANPTPYSASLVCMGDFAQSVGLGQPRIAVGRILDYTGKEDFEGGRRVTQGASLMAISAFAKAGARLVERFDTSVSELELKYANNKLIGDSADKDFRKITAGSIPGSDFYLVGGITELNSNIRSVGVDAFIGDLDTQDPKGNGGSKMYVINVGLDLRLVETETLEVVDVISYQKQIIGREISLGVFDFANNNVFDIGAGERSLEPIQLAVRSVIERAVLEMTANLYGVTSPDVCSAIAQQGAGLPTTNSITGNYTPAYDNLPTNNGQTRSEASRWHDDRDRAIEDAKKAALRGRKD</sequence>
<keyword evidence="3" id="KW-1185">Reference proteome</keyword>
<feature type="compositionally biased region" description="Basic and acidic residues" evidence="1">
    <location>
        <begin position="316"/>
        <end position="326"/>
    </location>
</feature>
<evidence type="ECO:0000313" key="2">
    <source>
        <dbReference type="EMBL" id="MFC7291691.1"/>
    </source>
</evidence>
<feature type="region of interest" description="Disordered" evidence="1">
    <location>
        <begin position="302"/>
        <end position="326"/>
    </location>
</feature>
<dbReference type="RefSeq" id="WP_382166935.1">
    <property type="nucleotide sequence ID" value="NZ_JBHTBR010000005.1"/>
</dbReference>
<dbReference type="Gene3D" id="3.40.50.10610">
    <property type="entry name" value="ABC-type transport auxiliary lipoprotein component"/>
    <property type="match status" value="1"/>
</dbReference>
<gene>
    <name evidence="2" type="primary">hfaB</name>
    <name evidence="2" type="ORF">ACFQS8_08705</name>
</gene>
<dbReference type="InterPro" id="IPR005534">
    <property type="entry name" value="Curli_assmbl/transp-comp_CsgG"/>
</dbReference>
<dbReference type="EMBL" id="JBHTBR010000005">
    <property type="protein sequence ID" value="MFC7291691.1"/>
    <property type="molecule type" value="Genomic_DNA"/>
</dbReference>